<proteinExistence type="predicted"/>
<organism evidence="1">
    <name type="scientific">Arundo donax</name>
    <name type="common">Giant reed</name>
    <name type="synonym">Donax arundinaceus</name>
    <dbReference type="NCBI Taxonomy" id="35708"/>
    <lineage>
        <taxon>Eukaryota</taxon>
        <taxon>Viridiplantae</taxon>
        <taxon>Streptophyta</taxon>
        <taxon>Embryophyta</taxon>
        <taxon>Tracheophyta</taxon>
        <taxon>Spermatophyta</taxon>
        <taxon>Magnoliopsida</taxon>
        <taxon>Liliopsida</taxon>
        <taxon>Poales</taxon>
        <taxon>Poaceae</taxon>
        <taxon>PACMAD clade</taxon>
        <taxon>Arundinoideae</taxon>
        <taxon>Arundineae</taxon>
        <taxon>Arundo</taxon>
    </lineage>
</organism>
<dbReference type="AlphaFoldDB" id="A0A0A9E166"/>
<dbReference type="EMBL" id="GBRH01206275">
    <property type="protein sequence ID" value="JAD91620.1"/>
    <property type="molecule type" value="Transcribed_RNA"/>
</dbReference>
<reference evidence="1" key="2">
    <citation type="journal article" date="2015" name="Data Brief">
        <title>Shoot transcriptome of the giant reed, Arundo donax.</title>
        <authorList>
            <person name="Barrero R.A."/>
            <person name="Guerrero F.D."/>
            <person name="Moolhuijzen P."/>
            <person name="Goolsby J.A."/>
            <person name="Tidwell J."/>
            <person name="Bellgard S.E."/>
            <person name="Bellgard M.I."/>
        </authorList>
    </citation>
    <scope>NUCLEOTIDE SEQUENCE</scope>
    <source>
        <tissue evidence="1">Shoot tissue taken approximately 20 cm above the soil surface</tissue>
    </source>
</reference>
<sequence>MVFNFELKKILHIRNSNS</sequence>
<name>A0A0A9E166_ARUDO</name>
<accession>A0A0A9E166</accession>
<reference evidence="1" key="1">
    <citation type="submission" date="2014-09" db="EMBL/GenBank/DDBJ databases">
        <authorList>
            <person name="Magalhaes I.L.F."/>
            <person name="Oliveira U."/>
            <person name="Santos F.R."/>
            <person name="Vidigal T.H.D.A."/>
            <person name="Brescovit A.D."/>
            <person name="Santos A.J."/>
        </authorList>
    </citation>
    <scope>NUCLEOTIDE SEQUENCE</scope>
    <source>
        <tissue evidence="1">Shoot tissue taken approximately 20 cm above the soil surface</tissue>
    </source>
</reference>
<protein>
    <submittedName>
        <fullName evidence="1">Uncharacterized protein</fullName>
    </submittedName>
</protein>
<evidence type="ECO:0000313" key="1">
    <source>
        <dbReference type="EMBL" id="JAD91620.1"/>
    </source>
</evidence>